<evidence type="ECO:0000259" key="1">
    <source>
        <dbReference type="SMART" id="SM01217"/>
    </source>
</evidence>
<dbReference type="PANTHER" id="PTHR42721:SF19">
    <property type="entry name" value="FIBRONECTIN TYPE III-LIKE DOMAIN-CONTAINING PROTEIN"/>
    <property type="match status" value="1"/>
</dbReference>
<feature type="domain" description="Fibronectin type III-like" evidence="1">
    <location>
        <begin position="39"/>
        <end position="109"/>
    </location>
</feature>
<dbReference type="InterPro" id="IPR044993">
    <property type="entry name" value="BXL"/>
</dbReference>
<dbReference type="Gene3D" id="2.60.40.10">
    <property type="entry name" value="Immunoglobulins"/>
    <property type="match status" value="1"/>
</dbReference>
<comment type="caution">
    <text evidence="2">The sequence shown here is derived from an EMBL/GenBank/DDBJ whole genome shotgun (WGS) entry which is preliminary data.</text>
</comment>
<evidence type="ECO:0000313" key="3">
    <source>
        <dbReference type="Proteomes" id="UP001604277"/>
    </source>
</evidence>
<sequence>MVENSSYIPVSAIGSESCNKAKFSAIVGVKNQGNMAGKHPVLLFLRQEKAGNGSPIKQLVGFQTVILNPKAKANVEFQVNPCEHFSKANEDGLLVIEKGIQYLVVGDEEYSISINV</sequence>
<gene>
    <name evidence="2" type="ORF">Fot_05156</name>
</gene>
<proteinExistence type="predicted"/>
<accession>A0ABD1WPR1</accession>
<dbReference type="Proteomes" id="UP001604277">
    <property type="component" value="Unassembled WGS sequence"/>
</dbReference>
<organism evidence="2 3">
    <name type="scientific">Forsythia ovata</name>
    <dbReference type="NCBI Taxonomy" id="205694"/>
    <lineage>
        <taxon>Eukaryota</taxon>
        <taxon>Viridiplantae</taxon>
        <taxon>Streptophyta</taxon>
        <taxon>Embryophyta</taxon>
        <taxon>Tracheophyta</taxon>
        <taxon>Spermatophyta</taxon>
        <taxon>Magnoliopsida</taxon>
        <taxon>eudicotyledons</taxon>
        <taxon>Gunneridae</taxon>
        <taxon>Pentapetalae</taxon>
        <taxon>asterids</taxon>
        <taxon>lamiids</taxon>
        <taxon>Lamiales</taxon>
        <taxon>Oleaceae</taxon>
        <taxon>Forsythieae</taxon>
        <taxon>Forsythia</taxon>
    </lineage>
</organism>
<dbReference type="EMBL" id="JBFOLJ010000002">
    <property type="protein sequence ID" value="KAL2551537.1"/>
    <property type="molecule type" value="Genomic_DNA"/>
</dbReference>
<dbReference type="InterPro" id="IPR013783">
    <property type="entry name" value="Ig-like_fold"/>
</dbReference>
<name>A0ABD1WPR1_9LAMI</name>
<dbReference type="SMART" id="SM01217">
    <property type="entry name" value="Fn3_like"/>
    <property type="match status" value="1"/>
</dbReference>
<keyword evidence="3" id="KW-1185">Reference proteome</keyword>
<dbReference type="Pfam" id="PF14310">
    <property type="entry name" value="Fn3-like"/>
    <property type="match status" value="1"/>
</dbReference>
<dbReference type="PANTHER" id="PTHR42721">
    <property type="entry name" value="SUGAR HYDROLASE-RELATED"/>
    <property type="match status" value="1"/>
</dbReference>
<protein>
    <submittedName>
        <fullName evidence="2">Beta-D-xylosidase 7</fullName>
    </submittedName>
</protein>
<dbReference type="InterPro" id="IPR026891">
    <property type="entry name" value="Fn3-like"/>
</dbReference>
<dbReference type="AlphaFoldDB" id="A0ABD1WPR1"/>
<evidence type="ECO:0000313" key="2">
    <source>
        <dbReference type="EMBL" id="KAL2551537.1"/>
    </source>
</evidence>
<reference evidence="3" key="1">
    <citation type="submission" date="2024-07" db="EMBL/GenBank/DDBJ databases">
        <title>Two chromosome-level genome assemblies of Korean endemic species Abeliophyllum distichum and Forsythia ovata (Oleaceae).</title>
        <authorList>
            <person name="Jang H."/>
        </authorList>
    </citation>
    <scope>NUCLEOTIDE SEQUENCE [LARGE SCALE GENOMIC DNA]</scope>
</reference>